<protein>
    <recommendedName>
        <fullName evidence="6">Pentacotripeptide-repeat region of PRORP domain-containing protein</fullName>
    </recommendedName>
</protein>
<accession>A0A1E7EL78</accession>
<feature type="region of interest" description="Disordered" evidence="3">
    <location>
        <begin position="852"/>
        <end position="877"/>
    </location>
</feature>
<dbReference type="InParanoid" id="A0A1E7EL78"/>
<feature type="region of interest" description="Disordered" evidence="3">
    <location>
        <begin position="765"/>
        <end position="793"/>
    </location>
</feature>
<proteinExistence type="predicted"/>
<organism evidence="4 5">
    <name type="scientific">Fragilariopsis cylindrus CCMP1102</name>
    <dbReference type="NCBI Taxonomy" id="635003"/>
    <lineage>
        <taxon>Eukaryota</taxon>
        <taxon>Sar</taxon>
        <taxon>Stramenopiles</taxon>
        <taxon>Ochrophyta</taxon>
        <taxon>Bacillariophyta</taxon>
        <taxon>Bacillariophyceae</taxon>
        <taxon>Bacillariophycidae</taxon>
        <taxon>Bacillariales</taxon>
        <taxon>Bacillariaceae</taxon>
        <taxon>Fragilariopsis</taxon>
    </lineage>
</organism>
<dbReference type="Gene3D" id="1.25.40.10">
    <property type="entry name" value="Tetratricopeptide repeat domain"/>
    <property type="match status" value="4"/>
</dbReference>
<sequence length="967" mass="108668">MKSKSPSMLPLKMPTSAFSNFILYLLLLLLPLLSSVLIYNLDMDGVVVIIKVVSAFTITPSRAMSRTRTTKSTASLNSLLTRGRSGRSIVNNSNNKRRRDLFLLLSSTRAETTTTTSGSRTSKSNTTAIDNKHKQQQQSRRSQNHQIIEKEKEEDEVEVETIIIPSIQSLRKEIRRYSQQQSNHNKNDLNNNPNKAGYALRQLFQYYNPKQKEESNTKGSQPPIPIMTIQEFDQRPRVDVHDCNQVLKAWRQKSQKSQIIDLDLDADSSSGPASAGAQQALIMLKVMIAMYKHDHNANVRPTIISYNIVMDIFAQQGDFENANNVFKMLCKDYKKNNNTAAKPDTSTFQTLITACSKCIDNQNQNQKNQNHNNMLPEISTKLLDTMIELYSKGELKGKGPTIKTYGDVINCWTKSSKSGGTTTMTNISSNNGNDVALLLPAAQGAHRILTKMISNYNNGSNATNTNVNVNVNVVRPTTFMYGTVLNAYAKCDGGGIDGAIEVFQLMKDDYYNHNNTHAKPNTRTYTMLIDAWSKSTSASVAPVPEQAEQLLQEMILDDELGLKPNIVTYNTVLKMILQRVRAILDSLLLIGGSSNSTSSNDNSNSDSSSSNDTTSKNKINIIHPDTVTYTTIINIYAKLGNPDGANEILQLMKQDYNFGKGNKDAKPNIRTYNTLLNAWSSKKKNNDNNDNDNNSSNSPKEAEIVLKEIIELHSKGILETGPDIVTYNTVLNCWSKSKSDDGPQRALTILKTMIFKYNEHVKNNSKNHNERKQQQQQQQIKVPSRLRPPVPPRPNTITYSIVMDAFASQGNVEKTFEVFQMMKEDYNNKHNTNVKPNLIVYNTLIKAYSKYNSKNNNHNHNNNNDQCSSSSSTNTDTHDTDAGLAVLLLPVISPPLEVENILKEIISLHKKGTLKEGPSDVTYRLMIVCLKRYYGTEERVRELISLLPPRRTTTKNNNNKRRNKFPR</sequence>
<dbReference type="OrthoDB" id="185462at2759"/>
<feature type="region of interest" description="Disordered" evidence="3">
    <location>
        <begin position="680"/>
        <end position="699"/>
    </location>
</feature>
<dbReference type="Pfam" id="PF13041">
    <property type="entry name" value="PPR_2"/>
    <property type="match status" value="1"/>
</dbReference>
<evidence type="ECO:0000313" key="4">
    <source>
        <dbReference type="EMBL" id="OEU06625.1"/>
    </source>
</evidence>
<feature type="region of interest" description="Disordered" evidence="3">
    <location>
        <begin position="174"/>
        <end position="195"/>
    </location>
</feature>
<dbReference type="InterPro" id="IPR051222">
    <property type="entry name" value="PPR/CCM1_RNA-binding"/>
</dbReference>
<dbReference type="InterPro" id="IPR011990">
    <property type="entry name" value="TPR-like_helical_dom_sf"/>
</dbReference>
<dbReference type="PANTHER" id="PTHR47942:SF63">
    <property type="entry name" value="PENTATRICOPEPTIDE REPEAT-CONTAINING PROTEIN"/>
    <property type="match status" value="1"/>
</dbReference>
<dbReference type="Pfam" id="PF01535">
    <property type="entry name" value="PPR"/>
    <property type="match status" value="1"/>
</dbReference>
<keyword evidence="1" id="KW-0677">Repeat</keyword>
<feature type="compositionally biased region" description="Low complexity" evidence="3">
    <location>
        <begin position="136"/>
        <end position="146"/>
    </location>
</feature>
<dbReference type="PANTHER" id="PTHR47942">
    <property type="entry name" value="TETRATRICOPEPTIDE REPEAT (TPR)-LIKE SUPERFAMILY PROTEIN-RELATED"/>
    <property type="match status" value="1"/>
</dbReference>
<feature type="compositionally biased region" description="Low complexity" evidence="3">
    <location>
        <begin position="595"/>
        <end position="614"/>
    </location>
</feature>
<name>A0A1E7EL78_9STRA</name>
<gene>
    <name evidence="4" type="ORF">FRACYDRAFT_254176</name>
</gene>
<feature type="compositionally biased region" description="Low complexity" evidence="3">
    <location>
        <begin position="112"/>
        <end position="127"/>
    </location>
</feature>
<evidence type="ECO:0000256" key="3">
    <source>
        <dbReference type="SAM" id="MobiDB-lite"/>
    </source>
</evidence>
<reference evidence="4 5" key="1">
    <citation type="submission" date="2016-09" db="EMBL/GenBank/DDBJ databases">
        <title>Extensive genetic diversity and differential bi-allelic expression allows diatom success in the polar Southern Ocean.</title>
        <authorList>
            <consortium name="DOE Joint Genome Institute"/>
            <person name="Mock T."/>
            <person name="Otillar R.P."/>
            <person name="Strauss J."/>
            <person name="Dupont C."/>
            <person name="Frickenhaus S."/>
            <person name="Maumus F."/>
            <person name="Mcmullan M."/>
            <person name="Sanges R."/>
            <person name="Schmutz J."/>
            <person name="Toseland A."/>
            <person name="Valas R."/>
            <person name="Veluchamy A."/>
            <person name="Ward B.J."/>
            <person name="Allen A."/>
            <person name="Barry K."/>
            <person name="Falciatore A."/>
            <person name="Ferrante M."/>
            <person name="Fortunato A.E."/>
            <person name="Gloeckner G."/>
            <person name="Gruber A."/>
            <person name="Hipkin R."/>
            <person name="Janech M."/>
            <person name="Kroth P."/>
            <person name="Leese F."/>
            <person name="Lindquist E."/>
            <person name="Lyon B.R."/>
            <person name="Martin J."/>
            <person name="Mayer C."/>
            <person name="Parker M."/>
            <person name="Quesneville H."/>
            <person name="Raymond J."/>
            <person name="Uhlig C."/>
            <person name="Valentin K.U."/>
            <person name="Worden A.Z."/>
            <person name="Armbrust E.V."/>
            <person name="Bowler C."/>
            <person name="Green B."/>
            <person name="Moulton V."/>
            <person name="Van Oosterhout C."/>
            <person name="Grigoriev I."/>
        </authorList>
    </citation>
    <scope>NUCLEOTIDE SEQUENCE [LARGE SCALE GENOMIC DNA]</scope>
    <source>
        <strain evidence="4 5">CCMP1102</strain>
    </source>
</reference>
<dbReference type="AlphaFoldDB" id="A0A1E7EL78"/>
<feature type="region of interest" description="Disordered" evidence="3">
    <location>
        <begin position="595"/>
        <end position="617"/>
    </location>
</feature>
<feature type="repeat" description="PPR" evidence="2">
    <location>
        <begin position="625"/>
        <end position="655"/>
    </location>
</feature>
<dbReference type="PROSITE" id="PS51375">
    <property type="entry name" value="PPR"/>
    <property type="match status" value="2"/>
</dbReference>
<dbReference type="NCBIfam" id="TIGR00756">
    <property type="entry name" value="PPR"/>
    <property type="match status" value="2"/>
</dbReference>
<dbReference type="KEGG" id="fcy:FRACYDRAFT_254176"/>
<feature type="compositionally biased region" description="Low complexity" evidence="3">
    <location>
        <begin position="852"/>
        <end position="875"/>
    </location>
</feature>
<feature type="region of interest" description="Disordered" evidence="3">
    <location>
        <begin position="112"/>
        <end position="155"/>
    </location>
</feature>
<dbReference type="Pfam" id="PF13812">
    <property type="entry name" value="PPR_3"/>
    <property type="match status" value="1"/>
</dbReference>
<feature type="compositionally biased region" description="Low complexity" evidence="3">
    <location>
        <begin position="774"/>
        <end position="785"/>
    </location>
</feature>
<keyword evidence="5" id="KW-1185">Reference proteome</keyword>
<evidence type="ECO:0008006" key="6">
    <source>
        <dbReference type="Google" id="ProtNLM"/>
    </source>
</evidence>
<dbReference type="Proteomes" id="UP000095751">
    <property type="component" value="Unassembled WGS sequence"/>
</dbReference>
<evidence type="ECO:0000313" key="5">
    <source>
        <dbReference type="Proteomes" id="UP000095751"/>
    </source>
</evidence>
<evidence type="ECO:0000256" key="1">
    <source>
        <dbReference type="ARBA" id="ARBA00022737"/>
    </source>
</evidence>
<dbReference type="EMBL" id="KV784405">
    <property type="protein sequence ID" value="OEU06625.1"/>
    <property type="molecule type" value="Genomic_DNA"/>
</dbReference>
<dbReference type="InterPro" id="IPR002885">
    <property type="entry name" value="PPR_rpt"/>
</dbReference>
<feature type="repeat" description="PPR" evidence="2">
    <location>
        <begin position="795"/>
        <end position="825"/>
    </location>
</feature>
<evidence type="ECO:0000256" key="2">
    <source>
        <dbReference type="PROSITE-ProRule" id="PRU00708"/>
    </source>
</evidence>